<keyword evidence="1" id="KW-1133">Transmembrane helix</keyword>
<organism evidence="3 4">
    <name type="scientific">Luteolibacter soli</name>
    <dbReference type="NCBI Taxonomy" id="3135280"/>
    <lineage>
        <taxon>Bacteria</taxon>
        <taxon>Pseudomonadati</taxon>
        <taxon>Verrucomicrobiota</taxon>
        <taxon>Verrucomicrobiia</taxon>
        <taxon>Verrucomicrobiales</taxon>
        <taxon>Verrucomicrobiaceae</taxon>
        <taxon>Luteolibacter</taxon>
    </lineage>
</organism>
<sequence length="457" mass="49758">MNSPQADHGSTDFELLCAQYLDGTLDDLSRERLAALLESDPQAIATLRSQLLVSGALARLKPELSDETFLRSVLPHLNTIAGEEDDTFPNRVQNTIRFQRRKRITLAAAAAIALAAGLALSMRGTVVATRYDGEETARQVRTGQKLIFSTGVSRMEFTNGAVVAIEAPAELTIRSQDEVELAHGRLNAWCPETAHGFRVVTTSATVTDLGTSFGVSASPDGTADVLVLDGKVVVQNDNVKRQIERGAAIRATSDTKLSDVAFEPSPYQRTWPVASGIRSTRGEVIPAPPGTPESLAALENDNQILVIPERRDFKPAKSIPVDIIEPGTYDGQNLSAPYKITPPAGKRVRSYLLRYNPVGQSMGLEYLRNFQGSVTFDRPVLGIITHSQKLNRTDATLTRSPLPQLGPRDAELRGLEPGTKTASKFADRVELSPDRRTITVNFYADVSIDEIRAITED</sequence>
<keyword evidence="4" id="KW-1185">Reference proteome</keyword>
<keyword evidence="1" id="KW-0472">Membrane</keyword>
<keyword evidence="1" id="KW-0812">Transmembrane</keyword>
<dbReference type="PANTHER" id="PTHR30273:SF2">
    <property type="entry name" value="PROTEIN FECR"/>
    <property type="match status" value="1"/>
</dbReference>
<evidence type="ECO:0000313" key="3">
    <source>
        <dbReference type="EMBL" id="MEK7951779.1"/>
    </source>
</evidence>
<dbReference type="Proteomes" id="UP001371305">
    <property type="component" value="Unassembled WGS sequence"/>
</dbReference>
<dbReference type="InterPro" id="IPR006860">
    <property type="entry name" value="FecR"/>
</dbReference>
<dbReference type="EMBL" id="JBBUKT010000005">
    <property type="protein sequence ID" value="MEK7951779.1"/>
    <property type="molecule type" value="Genomic_DNA"/>
</dbReference>
<evidence type="ECO:0000259" key="2">
    <source>
        <dbReference type="Pfam" id="PF04773"/>
    </source>
</evidence>
<dbReference type="PANTHER" id="PTHR30273">
    <property type="entry name" value="PERIPLASMIC SIGNAL SENSOR AND SIGMA FACTOR ACTIVATOR FECR-RELATED"/>
    <property type="match status" value="1"/>
</dbReference>
<feature type="transmembrane region" description="Helical" evidence="1">
    <location>
        <begin position="104"/>
        <end position="122"/>
    </location>
</feature>
<evidence type="ECO:0000313" key="4">
    <source>
        <dbReference type="Proteomes" id="UP001371305"/>
    </source>
</evidence>
<protein>
    <submittedName>
        <fullName evidence="3">FecR domain-containing protein</fullName>
    </submittedName>
</protein>
<reference evidence="3 4" key="1">
    <citation type="submission" date="2024-04" db="EMBL/GenBank/DDBJ databases">
        <title>Luteolibacter sp. isolated from soil.</title>
        <authorList>
            <person name="An J."/>
        </authorList>
    </citation>
    <scope>NUCLEOTIDE SEQUENCE [LARGE SCALE GENOMIC DNA]</scope>
    <source>
        <strain evidence="3 4">Y139</strain>
    </source>
</reference>
<proteinExistence type="predicted"/>
<gene>
    <name evidence="3" type="ORF">WKV53_14775</name>
</gene>
<dbReference type="Gene3D" id="2.60.120.1440">
    <property type="match status" value="1"/>
</dbReference>
<accession>A0ABU9AVJ9</accession>
<dbReference type="Pfam" id="PF04773">
    <property type="entry name" value="FecR"/>
    <property type="match status" value="1"/>
</dbReference>
<dbReference type="InterPro" id="IPR012373">
    <property type="entry name" value="Ferrdict_sens_TM"/>
</dbReference>
<dbReference type="RefSeq" id="WP_341405515.1">
    <property type="nucleotide sequence ID" value="NZ_JBBUKT010000005.1"/>
</dbReference>
<feature type="domain" description="FecR protein" evidence="2">
    <location>
        <begin position="154"/>
        <end position="232"/>
    </location>
</feature>
<name>A0ABU9AVJ9_9BACT</name>
<comment type="caution">
    <text evidence="3">The sequence shown here is derived from an EMBL/GenBank/DDBJ whole genome shotgun (WGS) entry which is preliminary data.</text>
</comment>
<evidence type="ECO:0000256" key="1">
    <source>
        <dbReference type="SAM" id="Phobius"/>
    </source>
</evidence>